<dbReference type="PANTHER" id="PTHR15696:SF36">
    <property type="entry name" value="NONSENSE-MEDIATED MRNA DECAY FACTOR"/>
    <property type="match status" value="1"/>
</dbReference>
<keyword evidence="5" id="KW-1185">Reference proteome</keyword>
<protein>
    <recommendedName>
        <fullName evidence="6">DNA/RNA-binding domain-containing protein</fullName>
    </recommendedName>
</protein>
<dbReference type="InterPro" id="IPR045153">
    <property type="entry name" value="Est1/Ebs1-like"/>
</dbReference>
<dbReference type="PANTHER" id="PTHR15696">
    <property type="entry name" value="SMG-7 SUPPRESSOR WITH MORPHOLOGICAL EFFECT ON GENITALIA PROTEIN 7"/>
    <property type="match status" value="1"/>
</dbReference>
<dbReference type="InParanoid" id="A8Q7P6"/>
<dbReference type="AlphaFoldDB" id="A8Q7P6"/>
<dbReference type="STRING" id="425265.A8Q7P6"/>
<accession>A8Q7P6</accession>
<dbReference type="InterPro" id="IPR019458">
    <property type="entry name" value="Est1-like_N"/>
</dbReference>
<evidence type="ECO:0000313" key="5">
    <source>
        <dbReference type="Proteomes" id="UP000008837"/>
    </source>
</evidence>
<dbReference type="Gene3D" id="1.25.40.10">
    <property type="entry name" value="Tetratricopeptide repeat domain"/>
    <property type="match status" value="1"/>
</dbReference>
<gene>
    <name evidence="4" type="ORF">MGL_3091</name>
</gene>
<reference evidence="4 5" key="1">
    <citation type="journal article" date="2007" name="Proc. Natl. Acad. Sci. U.S.A.">
        <title>Dandruff-associated Malassezia genomes reveal convergent and divergent virulence traits shared with plant and human fungal pathogens.</title>
        <authorList>
            <person name="Xu J."/>
            <person name="Saunders C.W."/>
            <person name="Hu P."/>
            <person name="Grant R.A."/>
            <person name="Boekhout T."/>
            <person name="Kuramae E.E."/>
            <person name="Kronstad J.W."/>
            <person name="Deangelis Y.M."/>
            <person name="Reeder N.L."/>
            <person name="Johnstone K.R."/>
            <person name="Leland M."/>
            <person name="Fieno A.M."/>
            <person name="Begley W.M."/>
            <person name="Sun Y."/>
            <person name="Lacey M.P."/>
            <person name="Chaudhary T."/>
            <person name="Keough T."/>
            <person name="Chu L."/>
            <person name="Sears R."/>
            <person name="Yuan B."/>
            <person name="Dawson T.L.Jr."/>
        </authorList>
    </citation>
    <scope>NUCLEOTIDE SEQUENCE [LARGE SCALE GENOMIC DNA]</scope>
    <source>
        <strain evidence="5">ATCC MYA-4612 / CBS 7966</strain>
    </source>
</reference>
<dbReference type="KEGG" id="mgl:MGL_3091"/>
<dbReference type="VEuPathDB" id="FungiDB:MGL_3091"/>
<dbReference type="Pfam" id="PF10373">
    <property type="entry name" value="EST1_DNA_bind"/>
    <property type="match status" value="1"/>
</dbReference>
<feature type="region of interest" description="Disordered" evidence="1">
    <location>
        <begin position="93"/>
        <end position="127"/>
    </location>
</feature>
<proteinExistence type="predicted"/>
<name>A8Q7P6_MALGO</name>
<evidence type="ECO:0000259" key="2">
    <source>
        <dbReference type="Pfam" id="PF10373"/>
    </source>
</evidence>
<feature type="compositionally biased region" description="Polar residues" evidence="1">
    <location>
        <begin position="93"/>
        <end position="108"/>
    </location>
</feature>
<feature type="domain" description="DNA/RNA-binding" evidence="2">
    <location>
        <begin position="234"/>
        <end position="372"/>
    </location>
</feature>
<dbReference type="SUPFAM" id="SSF48452">
    <property type="entry name" value="TPR-like"/>
    <property type="match status" value="1"/>
</dbReference>
<dbReference type="Pfam" id="PF10374">
    <property type="entry name" value="EST1"/>
    <property type="match status" value="1"/>
</dbReference>
<evidence type="ECO:0000259" key="3">
    <source>
        <dbReference type="Pfam" id="PF10374"/>
    </source>
</evidence>
<comment type="caution">
    <text evidence="4">The sequence shown here is derived from an EMBL/GenBank/DDBJ whole genome shotgun (WGS) entry which is preliminary data.</text>
</comment>
<evidence type="ECO:0000313" key="4">
    <source>
        <dbReference type="EMBL" id="EDP42333.1"/>
    </source>
</evidence>
<dbReference type="OrthoDB" id="69928at2759"/>
<dbReference type="RefSeq" id="XP_001729547.1">
    <property type="nucleotide sequence ID" value="XM_001729495.1"/>
</dbReference>
<dbReference type="InterPro" id="IPR018834">
    <property type="entry name" value="DNA/RNA-bd_Est1-type"/>
</dbReference>
<dbReference type="Proteomes" id="UP000008837">
    <property type="component" value="Unassembled WGS sequence"/>
</dbReference>
<dbReference type="InterPro" id="IPR011990">
    <property type="entry name" value="TPR-like_helical_dom_sf"/>
</dbReference>
<dbReference type="OMA" id="WIQLIVR"/>
<feature type="region of interest" description="Disordered" evidence="1">
    <location>
        <begin position="694"/>
        <end position="728"/>
    </location>
</feature>
<feature type="compositionally biased region" description="Polar residues" evidence="1">
    <location>
        <begin position="701"/>
        <end position="720"/>
    </location>
</feature>
<dbReference type="EMBL" id="AAYY01000011">
    <property type="protein sequence ID" value="EDP42333.1"/>
    <property type="molecule type" value="Genomic_DNA"/>
</dbReference>
<evidence type="ECO:0008006" key="6">
    <source>
        <dbReference type="Google" id="ProtNLM"/>
    </source>
</evidence>
<dbReference type="GeneID" id="5853853"/>
<organism evidence="4 5">
    <name type="scientific">Malassezia globosa (strain ATCC MYA-4612 / CBS 7966)</name>
    <name type="common">Dandruff-associated fungus</name>
    <dbReference type="NCBI Taxonomy" id="425265"/>
    <lineage>
        <taxon>Eukaryota</taxon>
        <taxon>Fungi</taxon>
        <taxon>Dikarya</taxon>
        <taxon>Basidiomycota</taxon>
        <taxon>Ustilaginomycotina</taxon>
        <taxon>Malasseziomycetes</taxon>
        <taxon>Malasseziales</taxon>
        <taxon>Malasseziaceae</taxon>
        <taxon>Malassezia</taxon>
    </lineage>
</organism>
<sequence length="770" mass="86539">MNVEPTALRREARVRKQALEEAIRDASMPITSGRVYDPYHGPVVKARQALRAVYVALLLSYPFTRAAQLVDSMIWSDTTYSVVSYLRGRLAKTQQETGEATNPTSCQQGSGKGERSKKERGKSIGKPNDQKRLTQVLLRFITEELEFYQDTIVRLAQLYALKEAQDVLDTLGIRATIDVEDPVKAEAAKTPAHRHQLFEILQRMLTCMGDLLRYRELHSAARTSTQVHYNFTRAVLFYHEAHTLLPDYGNPSNQLAVVAICVGDTFGAMYQYYRALCVRSPFENARFNLQRLFEKALQTWTSSQRRDDVLLAWRQAALEDSPAIRVPMPMISARWESAADFLWSIVEFHSLCFLRADFDTACILNDAIQRHLLLTVDLHELRAVDYLRMLVSGMCASWTARLCRAPLHERLPFSVGAPYSRYIDQDLLHEFVRHGWETMLVCHVLGILTALLSVNRHELMNSMRALPSNQEQKLLDIGRVLRRTLPTVRIGLKWVKGHLEYIASCRTFAAITAQDLQNIVDQQESASCLATDSIARFACIERSVDARIASFWSSLIDFVNLLRAAYPFDLLPNAKEVDDSGRVAVRVAEDDDLRYLGPIRRSMHHMDDSQFALPVLERHDCVDAGSDYARVIDIMVDVKVMAESDLCGLAFDNRRSMFVSRAHGTDETDDPVDLAMRAMDASRTQDSWFIVQGRHRKRDSTAPSATADVSSAPSGMSPQTGPGAAGTGWPSHLWTSPWAWSTLSDGAAAVAPGTCDMTWSSTTKPGGSIW</sequence>
<feature type="domain" description="Telomerase activating protein Est1-like N-terminal" evidence="3">
    <location>
        <begin position="70"/>
        <end position="218"/>
    </location>
</feature>
<evidence type="ECO:0000256" key="1">
    <source>
        <dbReference type="SAM" id="MobiDB-lite"/>
    </source>
</evidence>